<comment type="caution">
    <text evidence="13">The sequence shown here is derived from an EMBL/GenBank/DDBJ whole genome shotgun (WGS) entry which is preliminary data.</text>
</comment>
<feature type="domain" description="TonB-dependent receptor-like beta-barrel" evidence="11">
    <location>
        <begin position="221"/>
        <end position="655"/>
    </location>
</feature>
<dbReference type="InterPro" id="IPR037066">
    <property type="entry name" value="Plug_dom_sf"/>
</dbReference>
<feature type="signal peptide" evidence="10">
    <location>
        <begin position="1"/>
        <end position="44"/>
    </location>
</feature>
<keyword evidence="2 8" id="KW-0813">Transport</keyword>
<evidence type="ECO:0000313" key="13">
    <source>
        <dbReference type="EMBL" id="CAD5108056.1"/>
    </source>
</evidence>
<dbReference type="Proteomes" id="UP000583387">
    <property type="component" value="Unassembled WGS sequence"/>
</dbReference>
<dbReference type="GO" id="GO:0009279">
    <property type="term" value="C:cell outer membrane"/>
    <property type="evidence" value="ECO:0007669"/>
    <property type="project" value="UniProtKB-SubCell"/>
</dbReference>
<dbReference type="InterPro" id="IPR036942">
    <property type="entry name" value="Beta-barrel_TonB_sf"/>
</dbReference>
<keyword evidence="10" id="KW-0732">Signal</keyword>
<dbReference type="Gene3D" id="2.40.170.20">
    <property type="entry name" value="TonB-dependent receptor, beta-barrel domain"/>
    <property type="match status" value="1"/>
</dbReference>
<evidence type="ECO:0000259" key="12">
    <source>
        <dbReference type="Pfam" id="PF07715"/>
    </source>
</evidence>
<feature type="domain" description="TonB-dependent receptor plug" evidence="12">
    <location>
        <begin position="69"/>
        <end position="168"/>
    </location>
</feature>
<evidence type="ECO:0000256" key="4">
    <source>
        <dbReference type="ARBA" id="ARBA00022692"/>
    </source>
</evidence>
<dbReference type="InterPro" id="IPR010100">
    <property type="entry name" value="TonB-dep_Cu_rcpt"/>
</dbReference>
<dbReference type="SUPFAM" id="SSF56935">
    <property type="entry name" value="Porins"/>
    <property type="match status" value="1"/>
</dbReference>
<evidence type="ECO:0000256" key="10">
    <source>
        <dbReference type="SAM" id="SignalP"/>
    </source>
</evidence>
<dbReference type="AlphaFoldDB" id="A0A7U7I9C0"/>
<proteinExistence type="inferred from homology"/>
<dbReference type="GO" id="GO:0015344">
    <property type="term" value="F:siderophore uptake transmembrane transporter activity"/>
    <property type="evidence" value="ECO:0007669"/>
    <property type="project" value="TreeGrafter"/>
</dbReference>
<evidence type="ECO:0000256" key="5">
    <source>
        <dbReference type="ARBA" id="ARBA00023077"/>
    </source>
</evidence>
<evidence type="ECO:0000256" key="8">
    <source>
        <dbReference type="PROSITE-ProRule" id="PRU01360"/>
    </source>
</evidence>
<evidence type="ECO:0000256" key="3">
    <source>
        <dbReference type="ARBA" id="ARBA00022452"/>
    </source>
</evidence>
<evidence type="ECO:0000256" key="6">
    <source>
        <dbReference type="ARBA" id="ARBA00023136"/>
    </source>
</evidence>
<evidence type="ECO:0000259" key="11">
    <source>
        <dbReference type="Pfam" id="PF00593"/>
    </source>
</evidence>
<dbReference type="InterPro" id="IPR012910">
    <property type="entry name" value="Plug_dom"/>
</dbReference>
<gene>
    <name evidence="13" type="primary">btuB_3</name>
    <name evidence="13" type="ORF">PSEWESI4_02340</name>
</gene>
<evidence type="ECO:0000256" key="7">
    <source>
        <dbReference type="ARBA" id="ARBA00023237"/>
    </source>
</evidence>
<evidence type="ECO:0000256" key="9">
    <source>
        <dbReference type="RuleBase" id="RU003357"/>
    </source>
</evidence>
<dbReference type="Pfam" id="PF07715">
    <property type="entry name" value="Plug"/>
    <property type="match status" value="1"/>
</dbReference>
<evidence type="ECO:0000256" key="1">
    <source>
        <dbReference type="ARBA" id="ARBA00004571"/>
    </source>
</evidence>
<keyword evidence="3 8" id="KW-1134">Transmembrane beta strand</keyword>
<dbReference type="InterPro" id="IPR039426">
    <property type="entry name" value="TonB-dep_rcpt-like"/>
</dbReference>
<dbReference type="Pfam" id="PF00593">
    <property type="entry name" value="TonB_dep_Rec_b-barrel"/>
    <property type="match status" value="1"/>
</dbReference>
<organism evidence="13 14">
    <name type="scientific">Zestomonas carbonaria</name>
    <dbReference type="NCBI Taxonomy" id="2762745"/>
    <lineage>
        <taxon>Bacteria</taxon>
        <taxon>Pseudomonadati</taxon>
        <taxon>Pseudomonadota</taxon>
        <taxon>Gammaproteobacteria</taxon>
        <taxon>Pseudomonadales</taxon>
        <taxon>Pseudomonadaceae</taxon>
        <taxon>Zestomonas</taxon>
    </lineage>
</organism>
<sequence>MPVFVRPFRAQSRLPRSFVPFTFRRLCWSVQAALLGTLAAPLHADELVADELQLTPLVITSVAPESPLTVVTDPRQPRQPVPASDAADYLKTIPGFAAARSGGVNGDPVFRGLFGSRLKLLTNGGEMLGACPGRMDAPSSYISPESYDRLTVIKGPQTVRWGPGASAATVLFEREPERFEKPDWRLDARLLGGSNGRFDRALDAAAGSQEGYVRLLANRSQSDDYQDGDGDRVPSRFDKWNTDVVLGWTPDADTLLELSAGGGDGEARYAGRGMDGAQFKRESLGLRLVKSHLGDVLDEIEAQVYYNYADHVMDNYSLRTPSGHGMMGMPMAHAVDRRTLGGRLSATWRWDGVELVGGVDAQRNEHRGRMGMGIDTYRDQPWEKDAALHNYGAFGELTWFVAEQGRLIGGLRLDRASAKDYRQRIGSGANPSAGDTRNDTLSSGFVRYEHDLADSPTTLYAGLGHAQRFPDYWELFSPTNGPADTANAFVGVDPEKTTQLDVGAQFQGEKLDAWVSAYAGEVRDYILFDYSEGRSRARNVTARIAGAELGAGYPLAENWKGEASLAYAWGENRTDRRALPQIPPLEARFGLTYERGDWSAAGLWRLVAAQGRIAEGQGNVVGKDFGESAGFGVLSFNGAYRLSANLKVSAGVDNLLDKAYAEHLNLAGNAGFGFAAGERVAEPGRTFWTRLDLSF</sequence>
<comment type="similarity">
    <text evidence="8 9">Belongs to the TonB-dependent receptor family.</text>
</comment>
<keyword evidence="4 8" id="KW-0812">Transmembrane</keyword>
<comment type="subcellular location">
    <subcellularLocation>
        <location evidence="1 8">Cell outer membrane</location>
        <topology evidence="1 8">Multi-pass membrane protein</topology>
    </subcellularLocation>
</comment>
<dbReference type="RefSeq" id="WP_187671390.1">
    <property type="nucleotide sequence ID" value="NZ_CAJFCI010000045.1"/>
</dbReference>
<evidence type="ECO:0000256" key="2">
    <source>
        <dbReference type="ARBA" id="ARBA00022448"/>
    </source>
</evidence>
<name>A0A7U7I9C0_9GAMM</name>
<dbReference type="NCBIfam" id="TIGR01778">
    <property type="entry name" value="TonB-copper"/>
    <property type="match status" value="1"/>
</dbReference>
<dbReference type="CDD" id="cd01347">
    <property type="entry name" value="ligand_gated_channel"/>
    <property type="match status" value="1"/>
</dbReference>
<dbReference type="PROSITE" id="PS52016">
    <property type="entry name" value="TONB_DEPENDENT_REC_3"/>
    <property type="match status" value="1"/>
</dbReference>
<dbReference type="GO" id="GO:0044718">
    <property type="term" value="P:siderophore transmembrane transport"/>
    <property type="evidence" value="ECO:0007669"/>
    <property type="project" value="TreeGrafter"/>
</dbReference>
<reference evidence="13 14" key="1">
    <citation type="submission" date="2020-08" db="EMBL/GenBank/DDBJ databases">
        <authorList>
            <person name="Criscuolo A."/>
        </authorList>
    </citation>
    <scope>NUCLEOTIDE SEQUENCE [LARGE SCALE GENOMIC DNA]</scope>
    <source>
        <strain evidence="13">CIP111764</strain>
    </source>
</reference>
<evidence type="ECO:0000313" key="14">
    <source>
        <dbReference type="Proteomes" id="UP000583387"/>
    </source>
</evidence>
<dbReference type="PANTHER" id="PTHR30069">
    <property type="entry name" value="TONB-DEPENDENT OUTER MEMBRANE RECEPTOR"/>
    <property type="match status" value="1"/>
</dbReference>
<dbReference type="PANTHER" id="PTHR30069:SF49">
    <property type="entry name" value="OUTER MEMBRANE PROTEIN C"/>
    <property type="match status" value="1"/>
</dbReference>
<keyword evidence="7 8" id="KW-0998">Cell outer membrane</keyword>
<protein>
    <submittedName>
        <fullName evidence="13">Vitamin B12 transporter BtuB</fullName>
    </submittedName>
</protein>
<feature type="chain" id="PRO_5031019668" evidence="10">
    <location>
        <begin position="45"/>
        <end position="695"/>
    </location>
</feature>
<dbReference type="EMBL" id="CAJFCI010000045">
    <property type="protein sequence ID" value="CAD5108056.1"/>
    <property type="molecule type" value="Genomic_DNA"/>
</dbReference>
<keyword evidence="5 9" id="KW-0798">TonB box</keyword>
<accession>A0A7U7I9C0</accession>
<keyword evidence="6 8" id="KW-0472">Membrane</keyword>
<dbReference type="InterPro" id="IPR000531">
    <property type="entry name" value="Beta-barrel_TonB"/>
</dbReference>
<dbReference type="Gene3D" id="2.170.130.10">
    <property type="entry name" value="TonB-dependent receptor, plug domain"/>
    <property type="match status" value="1"/>
</dbReference>
<keyword evidence="14" id="KW-1185">Reference proteome</keyword>